<dbReference type="EMBL" id="CAADGH010000137">
    <property type="protein sequence ID" value="VFK77432.1"/>
    <property type="molecule type" value="Genomic_DNA"/>
</dbReference>
<dbReference type="EMBL" id="CAADFQ010000136">
    <property type="protein sequence ID" value="VFK35676.1"/>
    <property type="molecule type" value="Genomic_DNA"/>
</dbReference>
<gene>
    <name evidence="1" type="ORF">BECKMB1821G_GA0114241_113010</name>
    <name evidence="3" type="ORF">BECKMB1821H_GA0114242_113710</name>
    <name evidence="2" type="ORF">BECKMB1821I_GA0114274_113610</name>
</gene>
<dbReference type="AlphaFoldDB" id="A0A450Y2A7"/>
<dbReference type="EMBL" id="CAADFO010000130">
    <property type="protein sequence ID" value="VFK32900.1"/>
    <property type="molecule type" value="Genomic_DNA"/>
</dbReference>
<evidence type="ECO:0000313" key="1">
    <source>
        <dbReference type="EMBL" id="VFK32900.1"/>
    </source>
</evidence>
<reference evidence="2" key="1">
    <citation type="submission" date="2019-02" db="EMBL/GenBank/DDBJ databases">
        <authorList>
            <person name="Gruber-Vodicka R. H."/>
            <person name="Seah K. B. B."/>
        </authorList>
    </citation>
    <scope>NUCLEOTIDE SEQUENCE</scope>
    <source>
        <strain evidence="1">BECK_BZ197</strain>
        <strain evidence="3">BECK_BZ198</strain>
        <strain evidence="2">BECK_BZ199</strain>
    </source>
</reference>
<sequence>MTSLLDKAIMEAKKLPESTQDNIGSILLSFVYRASASAGTTEFPVSFAPENDGKEKEYDLVEDINIVIARGIVEASAHQRGEIDLPNTRETLESFMTSERGYVSAH</sequence>
<proteinExistence type="predicted"/>
<accession>A0A450Y2A7</accession>
<evidence type="ECO:0000313" key="3">
    <source>
        <dbReference type="EMBL" id="VFK77432.1"/>
    </source>
</evidence>
<name>A0A450Y2A7_9GAMM</name>
<evidence type="ECO:0000313" key="2">
    <source>
        <dbReference type="EMBL" id="VFK35676.1"/>
    </source>
</evidence>
<organism evidence="2">
    <name type="scientific">Candidatus Kentrum sp. MB</name>
    <dbReference type="NCBI Taxonomy" id="2138164"/>
    <lineage>
        <taxon>Bacteria</taxon>
        <taxon>Pseudomonadati</taxon>
        <taxon>Pseudomonadota</taxon>
        <taxon>Gammaproteobacteria</taxon>
        <taxon>Candidatus Kentrum</taxon>
    </lineage>
</organism>
<protein>
    <submittedName>
        <fullName evidence="2">Uncharacterized protein</fullName>
    </submittedName>
</protein>